<evidence type="ECO:0000256" key="2">
    <source>
        <dbReference type="ARBA" id="ARBA00023125"/>
    </source>
</evidence>
<keyword evidence="1" id="KW-0805">Transcription regulation</keyword>
<dbReference type="InterPro" id="IPR036388">
    <property type="entry name" value="WH-like_DNA-bd_sf"/>
</dbReference>
<dbReference type="InterPro" id="IPR000835">
    <property type="entry name" value="HTH_MarR-typ"/>
</dbReference>
<dbReference type="PANTHER" id="PTHR42756:SF1">
    <property type="entry name" value="TRANSCRIPTIONAL REPRESSOR OF EMRAB OPERON"/>
    <property type="match status" value="1"/>
</dbReference>
<dbReference type="KEGG" id="pshq:F3W81_09690"/>
<name>A0A7L9WTG7_9RHOB</name>
<evidence type="ECO:0000313" key="5">
    <source>
        <dbReference type="EMBL" id="QOL83164.1"/>
    </source>
</evidence>
<keyword evidence="6" id="KW-1185">Reference proteome</keyword>
<evidence type="ECO:0000256" key="3">
    <source>
        <dbReference type="ARBA" id="ARBA00023163"/>
    </source>
</evidence>
<dbReference type="GO" id="GO:0003700">
    <property type="term" value="F:DNA-binding transcription factor activity"/>
    <property type="evidence" value="ECO:0007669"/>
    <property type="project" value="InterPro"/>
</dbReference>
<keyword evidence="2" id="KW-0238">DNA-binding</keyword>
<accession>A0A7L9WTG7</accession>
<dbReference type="SMART" id="SM00347">
    <property type="entry name" value="HTH_MARR"/>
    <property type="match status" value="1"/>
</dbReference>
<keyword evidence="3" id="KW-0804">Transcription</keyword>
<reference evidence="5 6" key="1">
    <citation type="submission" date="2019-10" db="EMBL/GenBank/DDBJ databases">
        <title>Pseudopuniceibacterium sp. HQ09 islated from Antarctica.</title>
        <authorList>
            <person name="Liao L."/>
            <person name="Su S."/>
            <person name="Chen B."/>
            <person name="Yu Y."/>
        </authorList>
    </citation>
    <scope>NUCLEOTIDE SEQUENCE [LARGE SCALE GENOMIC DNA]</scope>
    <source>
        <strain evidence="5 6">HQ09</strain>
    </source>
</reference>
<feature type="domain" description="HTH marR-type" evidence="4">
    <location>
        <begin position="1"/>
        <end position="146"/>
    </location>
</feature>
<dbReference type="Pfam" id="PF12802">
    <property type="entry name" value="MarR_2"/>
    <property type="match status" value="1"/>
</dbReference>
<dbReference type="PANTHER" id="PTHR42756">
    <property type="entry name" value="TRANSCRIPTIONAL REGULATOR, MARR"/>
    <property type="match status" value="1"/>
</dbReference>
<organism evidence="5 6">
    <name type="scientific">Pseudooceanicola spongiae</name>
    <dbReference type="NCBI Taxonomy" id="2613965"/>
    <lineage>
        <taxon>Bacteria</taxon>
        <taxon>Pseudomonadati</taxon>
        <taxon>Pseudomonadota</taxon>
        <taxon>Alphaproteobacteria</taxon>
        <taxon>Rhodobacterales</taxon>
        <taxon>Paracoccaceae</taxon>
        <taxon>Pseudooceanicola</taxon>
    </lineage>
</organism>
<dbReference type="SUPFAM" id="SSF46785">
    <property type="entry name" value="Winged helix' DNA-binding domain"/>
    <property type="match status" value="1"/>
</dbReference>
<proteinExistence type="predicted"/>
<evidence type="ECO:0000313" key="6">
    <source>
        <dbReference type="Proteomes" id="UP000594118"/>
    </source>
</evidence>
<dbReference type="Gene3D" id="1.10.10.10">
    <property type="entry name" value="Winged helix-like DNA-binding domain superfamily/Winged helix DNA-binding domain"/>
    <property type="match status" value="1"/>
</dbReference>
<dbReference type="PROSITE" id="PS50995">
    <property type="entry name" value="HTH_MARR_2"/>
    <property type="match status" value="1"/>
</dbReference>
<gene>
    <name evidence="5" type="ORF">F3W81_09690</name>
</gene>
<evidence type="ECO:0000259" key="4">
    <source>
        <dbReference type="PROSITE" id="PS50995"/>
    </source>
</evidence>
<dbReference type="InterPro" id="IPR036390">
    <property type="entry name" value="WH_DNA-bd_sf"/>
</dbReference>
<dbReference type="Proteomes" id="UP000594118">
    <property type="component" value="Chromosome"/>
</dbReference>
<sequence length="151" mass="17220">MGRSALHIQSHMKRSWPFYWISRVNARYVQVLERKLKPIGLDVARWRVLISLYEEEYLSVSEISDFSTMRLNTTTKVVQRMIADDLVRTRVRATDGRVTEVCLTAKGDALRARALDEATKILAASFVNVSAEELSALNATMEKVFAEISRI</sequence>
<evidence type="ECO:0000256" key="1">
    <source>
        <dbReference type="ARBA" id="ARBA00023015"/>
    </source>
</evidence>
<protein>
    <submittedName>
        <fullName evidence="5">MarR family transcriptional regulator</fullName>
    </submittedName>
</protein>
<dbReference type="EMBL" id="CP045201">
    <property type="protein sequence ID" value="QOL83164.1"/>
    <property type="molecule type" value="Genomic_DNA"/>
</dbReference>
<dbReference type="AlphaFoldDB" id="A0A7L9WTG7"/>
<dbReference type="GO" id="GO:0003677">
    <property type="term" value="F:DNA binding"/>
    <property type="evidence" value="ECO:0007669"/>
    <property type="project" value="UniProtKB-KW"/>
</dbReference>